<keyword evidence="5" id="KW-0238">DNA-binding</keyword>
<dbReference type="InterPro" id="IPR036864">
    <property type="entry name" value="Zn2-C6_fun-type_DNA-bd_sf"/>
</dbReference>
<keyword evidence="8" id="KW-0175">Coiled coil</keyword>
<reference evidence="11 12" key="1">
    <citation type="journal article" date="2016" name="Front. Microbiol.">
        <title>Genome and transcriptome sequences reveal the specific parasitism of the nematophagous Purpureocillium lilacinum 36-1.</title>
        <authorList>
            <person name="Xie J."/>
            <person name="Li S."/>
            <person name="Mo C."/>
            <person name="Xiao X."/>
            <person name="Peng D."/>
            <person name="Wang G."/>
            <person name="Xiao Y."/>
        </authorList>
    </citation>
    <scope>NUCLEOTIDE SEQUENCE [LARGE SCALE GENOMIC DNA]</scope>
    <source>
        <strain evidence="11 12">36-1</strain>
    </source>
</reference>
<dbReference type="PROSITE" id="PS00463">
    <property type="entry name" value="ZN2_CY6_FUNGAL_1"/>
    <property type="match status" value="1"/>
</dbReference>
<dbReference type="PANTHER" id="PTHR31313">
    <property type="entry name" value="TY1 ENHANCER ACTIVATOR"/>
    <property type="match status" value="1"/>
</dbReference>
<dbReference type="InterPro" id="IPR007219">
    <property type="entry name" value="XnlR_reg_dom"/>
</dbReference>
<keyword evidence="4" id="KW-0805">Transcription regulation</keyword>
<dbReference type="GO" id="GO:0005634">
    <property type="term" value="C:nucleus"/>
    <property type="evidence" value="ECO:0007669"/>
    <property type="project" value="UniProtKB-SubCell"/>
</dbReference>
<dbReference type="Proteomes" id="UP000245956">
    <property type="component" value="Unassembled WGS sequence"/>
</dbReference>
<dbReference type="Pfam" id="PF04082">
    <property type="entry name" value="Fungal_trans"/>
    <property type="match status" value="1"/>
</dbReference>
<protein>
    <recommendedName>
        <fullName evidence="10">Zn(2)-C6 fungal-type domain-containing protein</fullName>
    </recommendedName>
</protein>
<dbReference type="InterPro" id="IPR051615">
    <property type="entry name" value="Transcr_Regulatory_Elem"/>
</dbReference>
<feature type="domain" description="Zn(2)-C6 fungal-type" evidence="10">
    <location>
        <begin position="288"/>
        <end position="318"/>
    </location>
</feature>
<evidence type="ECO:0000313" key="11">
    <source>
        <dbReference type="EMBL" id="PWI65205.1"/>
    </source>
</evidence>
<evidence type="ECO:0000256" key="2">
    <source>
        <dbReference type="ARBA" id="ARBA00022723"/>
    </source>
</evidence>
<gene>
    <name evidence="11" type="ORF">PCL_07255</name>
</gene>
<evidence type="ECO:0000256" key="5">
    <source>
        <dbReference type="ARBA" id="ARBA00023125"/>
    </source>
</evidence>
<dbReference type="CDD" id="cd12148">
    <property type="entry name" value="fungal_TF_MHR"/>
    <property type="match status" value="1"/>
</dbReference>
<dbReference type="AlphaFoldDB" id="A0A2U3DSJ2"/>
<dbReference type="InterPro" id="IPR001138">
    <property type="entry name" value="Zn2Cys6_DnaBD"/>
</dbReference>
<keyword evidence="6" id="KW-0804">Transcription</keyword>
<dbReference type="PANTHER" id="PTHR31313:SF4">
    <property type="entry name" value="CONIDIAL DEVELOPMENT PROTEIN FLUFFY"/>
    <property type="match status" value="1"/>
</dbReference>
<dbReference type="Gene3D" id="4.10.240.10">
    <property type="entry name" value="Zn(2)-C6 fungal-type DNA-binding domain"/>
    <property type="match status" value="1"/>
</dbReference>
<evidence type="ECO:0000256" key="8">
    <source>
        <dbReference type="SAM" id="Coils"/>
    </source>
</evidence>
<dbReference type="GO" id="GO:0000981">
    <property type="term" value="F:DNA-binding transcription factor activity, RNA polymerase II-specific"/>
    <property type="evidence" value="ECO:0007669"/>
    <property type="project" value="InterPro"/>
</dbReference>
<dbReference type="Pfam" id="PF00172">
    <property type="entry name" value="Zn_clus"/>
    <property type="match status" value="1"/>
</dbReference>
<dbReference type="EMBL" id="LCWV01000036">
    <property type="protein sequence ID" value="PWI65205.1"/>
    <property type="molecule type" value="Genomic_DNA"/>
</dbReference>
<keyword evidence="3" id="KW-0862">Zinc</keyword>
<comment type="caution">
    <text evidence="11">The sequence shown here is derived from an EMBL/GenBank/DDBJ whole genome shotgun (WGS) entry which is preliminary data.</text>
</comment>
<accession>A0A2U3DSJ2</accession>
<name>A0A2U3DSJ2_PURLI</name>
<dbReference type="CDD" id="cd00067">
    <property type="entry name" value="GAL4"/>
    <property type="match status" value="1"/>
</dbReference>
<evidence type="ECO:0000313" key="12">
    <source>
        <dbReference type="Proteomes" id="UP000245956"/>
    </source>
</evidence>
<dbReference type="GO" id="GO:0003677">
    <property type="term" value="F:DNA binding"/>
    <property type="evidence" value="ECO:0007669"/>
    <property type="project" value="UniProtKB-KW"/>
</dbReference>
<organism evidence="11 12">
    <name type="scientific">Purpureocillium lilacinum</name>
    <name type="common">Paecilomyces lilacinus</name>
    <dbReference type="NCBI Taxonomy" id="33203"/>
    <lineage>
        <taxon>Eukaryota</taxon>
        <taxon>Fungi</taxon>
        <taxon>Dikarya</taxon>
        <taxon>Ascomycota</taxon>
        <taxon>Pezizomycotina</taxon>
        <taxon>Sordariomycetes</taxon>
        <taxon>Hypocreomycetidae</taxon>
        <taxon>Hypocreales</taxon>
        <taxon>Ophiocordycipitaceae</taxon>
        <taxon>Purpureocillium</taxon>
    </lineage>
</organism>
<feature type="region of interest" description="Disordered" evidence="9">
    <location>
        <begin position="222"/>
        <end position="282"/>
    </location>
</feature>
<dbReference type="SUPFAM" id="SSF57701">
    <property type="entry name" value="Zn2/Cys6 DNA-binding domain"/>
    <property type="match status" value="1"/>
</dbReference>
<dbReference type="GO" id="GO:0008270">
    <property type="term" value="F:zinc ion binding"/>
    <property type="evidence" value="ECO:0007669"/>
    <property type="project" value="InterPro"/>
</dbReference>
<evidence type="ECO:0000259" key="10">
    <source>
        <dbReference type="PROSITE" id="PS50048"/>
    </source>
</evidence>
<dbReference type="SMART" id="SM00906">
    <property type="entry name" value="Fungal_trans"/>
    <property type="match status" value="1"/>
</dbReference>
<evidence type="ECO:0000256" key="1">
    <source>
        <dbReference type="ARBA" id="ARBA00004123"/>
    </source>
</evidence>
<evidence type="ECO:0000256" key="3">
    <source>
        <dbReference type="ARBA" id="ARBA00022833"/>
    </source>
</evidence>
<dbReference type="PROSITE" id="PS50048">
    <property type="entry name" value="ZN2_CY6_FUNGAL_2"/>
    <property type="match status" value="1"/>
</dbReference>
<sequence length="985" mass="109594">MPTSAEILIHATTTSIACKVAVSEIDPILQRLRDMDLRTRTFVQQQQNAIEETHTEWSTCKTSPAVREREFNAYLERTTTGGTNMETRSMRCRSAITHVVSPTTFAECYQLVQLIPLTFSLTPGSHTLLVAKWSGVSGVMCKFKSPQQVFELANFRGVLAWGALRTHRREAAARPPAYGFEQIHTNQALRHNNRRSRSILQWEQHSLTNQCGHTYCGGMENDGNDRTASGTDGPGSSTATGSSRSESSSAQAQPSQATTPFTQSSTRSTYHPQSSKRSRALGTVTPNACKECRKKRAKCDGNKPCGRCKSQQGVQCVYEVQVRRSKEDLREELDTLRQRQRSADSVISGLLMPNFWGEILDRLRNEQPISQISEWLHQRLPPTGGPPSDALPILESGDDGQDRLGQGVAAMDAAGDADPVGVATPAVHIKLDQRSYYLSHGQPHSRANHINKVVDVGGTTLRPRALEQLQLDVKDWESNHVAKTWTTVTSDVNLVAHLLALYFCWEYPTFASLSKEHFLRDFWDGRRRYCSPVLVNALLALGCRFSDRLETRRESSRAHSAGNHFFKEAQRLLQENDHSSITTVQALGIMSIREAGCGRDSDSRYYAGQSMRLALELGLHRVQHANDEGEDTVRSATFWGAFALDHAWSLATGSLPQLSSLPQLPPKPALVKDIEVSPWIPYTEDGIAPQLSHEQPSNVRSVYQCFCELSELVHQSLYLLHSPVNSAAARDLLTTYTHYLRWYDQIPDVLRLGRNYTPAVLFTHMYYHFAILLLFRASIALRIVGSAVSPKDVCLQAADAILGLVSSYSQLYTLKRTPAFVPYIVLAATIVHLHIVAFEVNKPPGPMRSETGLQASEKLKRGFATLAEMAACHQFAQQATNILRHLAQRYSVELGDDEYGNVDIRDHAVTVRPYDASLDFLAFDMVPKDCANPLVDNETVSVRTELPAESRKANSVSTVILPIVAQTKRTLPNGKELDNTDFSSL</sequence>
<dbReference type="GO" id="GO:0006351">
    <property type="term" value="P:DNA-templated transcription"/>
    <property type="evidence" value="ECO:0007669"/>
    <property type="project" value="InterPro"/>
</dbReference>
<proteinExistence type="predicted"/>
<evidence type="ECO:0000256" key="7">
    <source>
        <dbReference type="ARBA" id="ARBA00023242"/>
    </source>
</evidence>
<dbReference type="SMART" id="SM00066">
    <property type="entry name" value="GAL4"/>
    <property type="match status" value="1"/>
</dbReference>
<evidence type="ECO:0000256" key="9">
    <source>
        <dbReference type="SAM" id="MobiDB-lite"/>
    </source>
</evidence>
<feature type="compositionally biased region" description="Low complexity" evidence="9">
    <location>
        <begin position="227"/>
        <end position="266"/>
    </location>
</feature>
<comment type="subcellular location">
    <subcellularLocation>
        <location evidence="1">Nucleus</location>
    </subcellularLocation>
</comment>
<keyword evidence="2" id="KW-0479">Metal-binding</keyword>
<evidence type="ECO:0000256" key="6">
    <source>
        <dbReference type="ARBA" id="ARBA00023163"/>
    </source>
</evidence>
<evidence type="ECO:0000256" key="4">
    <source>
        <dbReference type="ARBA" id="ARBA00023015"/>
    </source>
</evidence>
<keyword evidence="7" id="KW-0539">Nucleus</keyword>
<feature type="coiled-coil region" evidence="8">
    <location>
        <begin position="319"/>
        <end position="346"/>
    </location>
</feature>